<sequence length="78" mass="8577">TLPINTLHSPVVPMEGYLNENTSPSTLNLHSTNIDNMDWLDLTLSVPAEGVNSLDMSAPVGVFSSDFLDSHELHLNWD</sequence>
<dbReference type="PANTHER" id="PTHR22793">
    <property type="entry name" value="MYOCARDIN-RELATED TRANSCRIPTION FACTOR-RELATED"/>
    <property type="match status" value="1"/>
</dbReference>
<evidence type="ECO:0000313" key="2">
    <source>
        <dbReference type="Proteomes" id="UP000694565"/>
    </source>
</evidence>
<dbReference type="PANTHER" id="PTHR22793:SF5">
    <property type="entry name" value="MYOCARDIN-RELATED TRANSCRIPTION FACTOR B"/>
    <property type="match status" value="1"/>
</dbReference>
<dbReference type="GO" id="GO:0051145">
    <property type="term" value="P:smooth muscle cell differentiation"/>
    <property type="evidence" value="ECO:0007669"/>
    <property type="project" value="TreeGrafter"/>
</dbReference>
<dbReference type="Proteomes" id="UP000694565">
    <property type="component" value="Unplaced"/>
</dbReference>
<name>A0A8C2X6U4_CYCLU</name>
<dbReference type="GeneTree" id="ENSGT00940000178107"/>
<dbReference type="GO" id="GO:0045944">
    <property type="term" value="P:positive regulation of transcription by RNA polymerase II"/>
    <property type="evidence" value="ECO:0007669"/>
    <property type="project" value="TreeGrafter"/>
</dbReference>
<reference evidence="1" key="2">
    <citation type="submission" date="2025-09" db="UniProtKB">
        <authorList>
            <consortium name="Ensembl"/>
        </authorList>
    </citation>
    <scope>IDENTIFICATION</scope>
</reference>
<dbReference type="InterPro" id="IPR043451">
    <property type="entry name" value="Myocardin-like"/>
</dbReference>
<accession>A0A8C2X6U4</accession>
<dbReference type="AlphaFoldDB" id="A0A8C2X6U4"/>
<dbReference type="GO" id="GO:0005634">
    <property type="term" value="C:nucleus"/>
    <property type="evidence" value="ECO:0007669"/>
    <property type="project" value="TreeGrafter"/>
</dbReference>
<keyword evidence="2" id="KW-1185">Reference proteome</keyword>
<reference evidence="1" key="1">
    <citation type="submission" date="2025-08" db="UniProtKB">
        <authorList>
            <consortium name="Ensembl"/>
        </authorList>
    </citation>
    <scope>IDENTIFICATION</scope>
</reference>
<evidence type="ECO:0000313" key="1">
    <source>
        <dbReference type="Ensembl" id="ENSCLMP00005013788.1"/>
    </source>
</evidence>
<dbReference type="GO" id="GO:0003713">
    <property type="term" value="F:transcription coactivator activity"/>
    <property type="evidence" value="ECO:0007669"/>
    <property type="project" value="TreeGrafter"/>
</dbReference>
<proteinExistence type="predicted"/>
<protein>
    <submittedName>
        <fullName evidence="1">Uncharacterized protein</fullName>
    </submittedName>
</protein>
<dbReference type="Ensembl" id="ENSCLMT00005014730.1">
    <property type="protein sequence ID" value="ENSCLMP00005013788.1"/>
    <property type="gene ID" value="ENSCLMG00005007297.1"/>
</dbReference>
<organism evidence="1 2">
    <name type="scientific">Cyclopterus lumpus</name>
    <name type="common">Lumpsucker</name>
    <dbReference type="NCBI Taxonomy" id="8103"/>
    <lineage>
        <taxon>Eukaryota</taxon>
        <taxon>Metazoa</taxon>
        <taxon>Chordata</taxon>
        <taxon>Craniata</taxon>
        <taxon>Vertebrata</taxon>
        <taxon>Euteleostomi</taxon>
        <taxon>Actinopterygii</taxon>
        <taxon>Neopterygii</taxon>
        <taxon>Teleostei</taxon>
        <taxon>Neoteleostei</taxon>
        <taxon>Acanthomorphata</taxon>
        <taxon>Eupercaria</taxon>
        <taxon>Perciformes</taxon>
        <taxon>Cottioidei</taxon>
        <taxon>Cottales</taxon>
        <taxon>Cyclopteridae</taxon>
        <taxon>Cyclopterus</taxon>
    </lineage>
</organism>